<dbReference type="RefSeq" id="WP_283369913.1">
    <property type="nucleotide sequence ID" value="NZ_JASHID010000006.1"/>
</dbReference>
<accession>A0ABT6YMG3</accession>
<dbReference type="Proteomes" id="UP001236569">
    <property type="component" value="Unassembled WGS sequence"/>
</dbReference>
<protein>
    <submittedName>
        <fullName evidence="1">DUF3078 domain-containing protein</fullName>
    </submittedName>
</protein>
<evidence type="ECO:0000313" key="2">
    <source>
        <dbReference type="Proteomes" id="UP001236569"/>
    </source>
</evidence>
<evidence type="ECO:0000313" key="1">
    <source>
        <dbReference type="EMBL" id="MDI9864788.1"/>
    </source>
</evidence>
<proteinExistence type="predicted"/>
<reference evidence="1 2" key="1">
    <citation type="submission" date="2023-05" db="EMBL/GenBank/DDBJ databases">
        <title>Novel species of genus Flectobacillus isolated from stream in China.</title>
        <authorList>
            <person name="Lu H."/>
        </authorList>
    </citation>
    <scope>NUCLEOTIDE SEQUENCE [LARGE SCALE GENOMIC DNA]</scope>
    <source>
        <strain evidence="1 2">DC10W</strain>
    </source>
</reference>
<dbReference type="Pfam" id="PF11276">
    <property type="entry name" value="DUF3078"/>
    <property type="match status" value="1"/>
</dbReference>
<dbReference type="InterPro" id="IPR021428">
    <property type="entry name" value="DUF3078"/>
</dbReference>
<dbReference type="EMBL" id="JASHID010000006">
    <property type="protein sequence ID" value="MDI9864788.1"/>
    <property type="molecule type" value="Genomic_DNA"/>
</dbReference>
<name>A0ABT6YMG3_9BACT</name>
<organism evidence="1 2">
    <name type="scientific">Flectobacillus longus</name>
    <dbReference type="NCBI Taxonomy" id="2984207"/>
    <lineage>
        <taxon>Bacteria</taxon>
        <taxon>Pseudomonadati</taxon>
        <taxon>Bacteroidota</taxon>
        <taxon>Cytophagia</taxon>
        <taxon>Cytophagales</taxon>
        <taxon>Flectobacillaceae</taxon>
        <taxon>Flectobacillus</taxon>
    </lineage>
</organism>
<sequence>MEILQSIHIRAMLKNFLLTLSILSVGCATIAQEAKKDTSYWKKKTAFGANFNQASFNDAWSSVQGAKGSVGFNVFFNAKGEYNRGKVNWVNDLQMQYGLQDNGSGLRKTIDRIFFDTKLGSKISPQWLFIANLNFQTQFSKGYNYGAGVEVANPDGTTSKADLLVSNLFSPAYITESIGLEWKPSKVFNMSFAPGALRQTIVADNNIAFTKTGERYGVPDGKTFKNDVALMQIVATLDKDVAKNINLKARYALFIKYNDLAAMDNRLDAKFTAKVNKYISTTFDIIAMYYQDQSAKLQVAQNLGIGLLYTFP</sequence>
<comment type="caution">
    <text evidence="1">The sequence shown here is derived from an EMBL/GenBank/DDBJ whole genome shotgun (WGS) entry which is preliminary data.</text>
</comment>
<keyword evidence="2" id="KW-1185">Reference proteome</keyword>
<gene>
    <name evidence="1" type="ORF">QM480_10665</name>
</gene>